<evidence type="ECO:0000313" key="2">
    <source>
        <dbReference type="EMBL" id="KGO86395.1"/>
    </source>
</evidence>
<sequence>MKNINWNNIRLVVILCVVVFLYAFTGKRNEGRKMTEADIEFTGNENFITKEKVNNLLIQSYGAVTGIQKVDLDLSNVEKILNENPMVEKAEVYATVDGKLKAVITQRKPVARIFEGSQSYYLDNRGGKMPLSDNETARVPLVTGDIEKADAKKMHKLLAYIYNDDFLNKNIIGLTVSPVGNMILRSRGDDYDIVFGKPINIEKKFENYKAFLQDAAKDTLIKNYKTINLKFTQQVVCTKK</sequence>
<evidence type="ECO:0000256" key="1">
    <source>
        <dbReference type="SAM" id="Phobius"/>
    </source>
</evidence>
<accession>A0A0A2MDL2</accession>
<comment type="caution">
    <text evidence="2">The sequence shown here is derived from an EMBL/GenBank/DDBJ whole genome shotgun (WGS) entry which is preliminary data.</text>
</comment>
<dbReference type="Proteomes" id="UP000030152">
    <property type="component" value="Unassembled WGS sequence"/>
</dbReference>
<keyword evidence="2" id="KW-0132">Cell division</keyword>
<dbReference type="GO" id="GO:0051301">
    <property type="term" value="P:cell division"/>
    <property type="evidence" value="ECO:0007669"/>
    <property type="project" value="UniProtKB-KW"/>
</dbReference>
<dbReference type="OrthoDB" id="1466667at2"/>
<protein>
    <submittedName>
        <fullName evidence="2">Cell division protein FtsQ</fullName>
    </submittedName>
</protein>
<reference evidence="2 3" key="1">
    <citation type="submission" date="2013-09" db="EMBL/GenBank/DDBJ databases">
        <authorList>
            <person name="Zeng Z."/>
            <person name="Chen C."/>
        </authorList>
    </citation>
    <scope>NUCLEOTIDE SEQUENCE [LARGE SCALE GENOMIC DNA]</scope>
    <source>
        <strain evidence="2 3">WB 3.3-2</strain>
    </source>
</reference>
<keyword evidence="1" id="KW-0812">Transmembrane</keyword>
<name>A0A0A2MDL2_9FLAO</name>
<keyword evidence="1" id="KW-1133">Transmembrane helix</keyword>
<keyword evidence="1" id="KW-0472">Membrane</keyword>
<keyword evidence="2" id="KW-0131">Cell cycle</keyword>
<keyword evidence="3" id="KW-1185">Reference proteome</keyword>
<feature type="transmembrane region" description="Helical" evidence="1">
    <location>
        <begin position="6"/>
        <end position="24"/>
    </location>
</feature>
<proteinExistence type="predicted"/>
<evidence type="ECO:0000313" key="3">
    <source>
        <dbReference type="Proteomes" id="UP000030152"/>
    </source>
</evidence>
<dbReference type="RefSeq" id="WP_020213742.1">
    <property type="nucleotide sequence ID" value="NZ_JRLX01000010.1"/>
</dbReference>
<gene>
    <name evidence="2" type="ORF">Q765_10965</name>
</gene>
<dbReference type="AlphaFoldDB" id="A0A0A2MDL2"/>
<dbReference type="eggNOG" id="COG1589">
    <property type="taxonomic scope" value="Bacteria"/>
</dbReference>
<dbReference type="EMBL" id="JRLX01000010">
    <property type="protein sequence ID" value="KGO86395.1"/>
    <property type="molecule type" value="Genomic_DNA"/>
</dbReference>
<dbReference type="STRING" id="1121895.GCA_000378485_02574"/>
<organism evidence="2 3">
    <name type="scientific">Flavobacterium rivuli WB 3.3-2 = DSM 21788</name>
    <dbReference type="NCBI Taxonomy" id="1121895"/>
    <lineage>
        <taxon>Bacteria</taxon>
        <taxon>Pseudomonadati</taxon>
        <taxon>Bacteroidota</taxon>
        <taxon>Flavobacteriia</taxon>
        <taxon>Flavobacteriales</taxon>
        <taxon>Flavobacteriaceae</taxon>
        <taxon>Flavobacterium</taxon>
    </lineage>
</organism>